<protein>
    <recommendedName>
        <fullName evidence="3">Lipoprotein</fullName>
    </recommendedName>
</protein>
<comment type="caution">
    <text evidence="1">The sequence shown here is derived from an EMBL/GenBank/DDBJ whole genome shotgun (WGS) entry which is preliminary data.</text>
</comment>
<proteinExistence type="predicted"/>
<reference evidence="2" key="1">
    <citation type="journal article" date="2019" name="Int. J. Syst. Evol. Microbiol.">
        <title>The Global Catalogue of Microorganisms (GCM) 10K type strain sequencing project: providing services to taxonomists for standard genome sequencing and annotation.</title>
        <authorList>
            <consortium name="The Broad Institute Genomics Platform"/>
            <consortium name="The Broad Institute Genome Sequencing Center for Infectious Disease"/>
            <person name="Wu L."/>
            <person name="Ma J."/>
        </authorList>
    </citation>
    <scope>NUCLEOTIDE SEQUENCE [LARGE SCALE GENOMIC DNA]</scope>
    <source>
        <strain evidence="2">KCTC 52644</strain>
    </source>
</reference>
<evidence type="ECO:0000313" key="2">
    <source>
        <dbReference type="Proteomes" id="UP001597549"/>
    </source>
</evidence>
<keyword evidence="2" id="KW-1185">Reference proteome</keyword>
<accession>A0ABW5Z8F5</accession>
<name>A0ABW5Z8F5_9FLAO</name>
<organism evidence="1 2">
    <name type="scientific">Flavobacterium ardleyense</name>
    <dbReference type="NCBI Taxonomy" id="2038737"/>
    <lineage>
        <taxon>Bacteria</taxon>
        <taxon>Pseudomonadati</taxon>
        <taxon>Bacteroidota</taxon>
        <taxon>Flavobacteriia</taxon>
        <taxon>Flavobacteriales</taxon>
        <taxon>Flavobacteriaceae</taxon>
        <taxon>Flavobacterium</taxon>
    </lineage>
</organism>
<dbReference type="Proteomes" id="UP001597549">
    <property type="component" value="Unassembled WGS sequence"/>
</dbReference>
<evidence type="ECO:0000313" key="1">
    <source>
        <dbReference type="EMBL" id="MFD2909099.1"/>
    </source>
</evidence>
<evidence type="ECO:0008006" key="3">
    <source>
        <dbReference type="Google" id="ProtNLM"/>
    </source>
</evidence>
<dbReference type="RefSeq" id="WP_379807287.1">
    <property type="nucleotide sequence ID" value="NZ_JBHUOL010000018.1"/>
</dbReference>
<gene>
    <name evidence="1" type="ORF">ACFSX9_10145</name>
</gene>
<dbReference type="EMBL" id="JBHUOL010000018">
    <property type="protein sequence ID" value="MFD2909099.1"/>
    <property type="molecule type" value="Genomic_DNA"/>
</dbReference>
<sequence length="78" mass="9151">MKYSCLFLLLLTILFKSCGEKVKALKIDTSNFINSWYNTIQGYPYQSELKIKQNNIFEYFSGACTYRSLSEGTWEIKK</sequence>